<dbReference type="RefSeq" id="WP_253530062.1">
    <property type="nucleotide sequence ID" value="NZ_JAMZEL010000008.1"/>
</dbReference>
<dbReference type="CDD" id="cd00198">
    <property type="entry name" value="vWFA"/>
    <property type="match status" value="1"/>
</dbReference>
<dbReference type="PIRSF" id="PIRSF010256">
    <property type="entry name" value="CoxE_vWa"/>
    <property type="match status" value="1"/>
</dbReference>
<dbReference type="Gene3D" id="3.40.50.410">
    <property type="entry name" value="von Willebrand factor, type A domain"/>
    <property type="match status" value="1"/>
</dbReference>
<sequence length="383" mass="44408">MRNNLIARQTSLSGHIVAFSRFLRASGISVGPDREADALKALAEINVGDEVQFYLALRSIYPQNRKQLREFDELYVKYWKELAKAVDSKIKEDAEESKSKKKKNNQNGEASFEALKNWLSGNRQPEQEELASYSLGEPLSQKDFGSYTDEDLYEARKIIRTLVQRMAKTMSRRYEAARSGGQLDLRRVLRNNFRKGDEIIDLFYRRPARNKIRLVLLCDVSKSMELYSRFWVQFMFAFQNLYQSIETFVFSTRLCRITEDLKEMEYTKALENLTERVPHWSGGTDIGAVLREFVQEYAMRKLNSRTIVLIISDGMDTGVGDDLALNMERIRRKARRVIWLNPLAGSPDYRPEVKALKAVLPHLDLHAPAHNLESLKRVVEQLR</sequence>
<dbReference type="PANTHER" id="PTHR39338:SF6">
    <property type="entry name" value="BLL5662 PROTEIN"/>
    <property type="match status" value="1"/>
</dbReference>
<evidence type="ECO:0000313" key="2">
    <source>
        <dbReference type="Proteomes" id="UP001204772"/>
    </source>
</evidence>
<evidence type="ECO:0000313" key="1">
    <source>
        <dbReference type="EMBL" id="MCP1384485.1"/>
    </source>
</evidence>
<reference evidence="1 2" key="1">
    <citation type="submission" date="2022-06" db="EMBL/GenBank/DDBJ databases">
        <title>Runella sp. S5 genome sequencing.</title>
        <authorList>
            <person name="Park S."/>
        </authorList>
    </citation>
    <scope>NUCLEOTIDE SEQUENCE [LARGE SCALE GENOMIC DNA]</scope>
    <source>
        <strain evidence="1 2">S5</strain>
    </source>
</reference>
<dbReference type="EMBL" id="JAMZEL010000008">
    <property type="protein sequence ID" value="MCP1384485.1"/>
    <property type="molecule type" value="Genomic_DNA"/>
</dbReference>
<keyword evidence="2" id="KW-1185">Reference proteome</keyword>
<dbReference type="Pfam" id="PF05762">
    <property type="entry name" value="VWA_CoxE"/>
    <property type="match status" value="1"/>
</dbReference>
<organism evidence="1 2">
    <name type="scientific">Runella salmonicolor</name>
    <dbReference type="NCBI Taxonomy" id="2950278"/>
    <lineage>
        <taxon>Bacteria</taxon>
        <taxon>Pseudomonadati</taxon>
        <taxon>Bacteroidota</taxon>
        <taxon>Cytophagia</taxon>
        <taxon>Cytophagales</taxon>
        <taxon>Spirosomataceae</taxon>
        <taxon>Runella</taxon>
    </lineage>
</organism>
<dbReference type="PANTHER" id="PTHR39338">
    <property type="entry name" value="BLL5662 PROTEIN-RELATED"/>
    <property type="match status" value="1"/>
</dbReference>
<proteinExistence type="predicted"/>
<dbReference type="InterPro" id="IPR008912">
    <property type="entry name" value="Uncharacterised_CoxE"/>
</dbReference>
<dbReference type="SUPFAM" id="SSF53300">
    <property type="entry name" value="vWA-like"/>
    <property type="match status" value="1"/>
</dbReference>
<protein>
    <submittedName>
        <fullName evidence="1">VWA domain-containing protein</fullName>
    </submittedName>
</protein>
<name>A0ABT1FSK9_9BACT</name>
<comment type="caution">
    <text evidence="1">The sequence shown here is derived from an EMBL/GenBank/DDBJ whole genome shotgun (WGS) entry which is preliminary data.</text>
</comment>
<dbReference type="InterPro" id="IPR036465">
    <property type="entry name" value="vWFA_dom_sf"/>
</dbReference>
<dbReference type="Proteomes" id="UP001204772">
    <property type="component" value="Unassembled WGS sequence"/>
</dbReference>
<dbReference type="InterPro" id="IPR011195">
    <property type="entry name" value="UCP010256"/>
</dbReference>
<accession>A0ABT1FSK9</accession>
<gene>
    <name evidence="1" type="ORF">NCI00_18750</name>
</gene>